<keyword evidence="3" id="KW-0328">Glycosyltransferase</keyword>
<dbReference type="Gene3D" id="2.40.440.10">
    <property type="entry name" value="L,D-transpeptidase catalytic domain-like"/>
    <property type="match status" value="1"/>
</dbReference>
<organism evidence="11 12">
    <name type="scientific">Conexibacter stalactiti</name>
    <dbReference type="NCBI Taxonomy" id="1940611"/>
    <lineage>
        <taxon>Bacteria</taxon>
        <taxon>Bacillati</taxon>
        <taxon>Actinomycetota</taxon>
        <taxon>Thermoleophilia</taxon>
        <taxon>Solirubrobacterales</taxon>
        <taxon>Conexibacteraceae</taxon>
        <taxon>Conexibacter</taxon>
    </lineage>
</organism>
<dbReference type="InterPro" id="IPR005490">
    <property type="entry name" value="LD_TPept_cat_dom"/>
</dbReference>
<feature type="active site" description="Nucleophile" evidence="9">
    <location>
        <position position="325"/>
    </location>
</feature>
<dbReference type="SUPFAM" id="SSF141523">
    <property type="entry name" value="L,D-transpeptidase catalytic domain-like"/>
    <property type="match status" value="1"/>
</dbReference>
<dbReference type="InterPro" id="IPR022029">
    <property type="entry name" value="YoaR-like_PG-bd"/>
</dbReference>
<gene>
    <name evidence="11" type="ORF">R7226_23080</name>
</gene>
<keyword evidence="12" id="KW-1185">Reference proteome</keyword>
<proteinExistence type="inferred from homology"/>
<comment type="caution">
    <text evidence="11">The sequence shown here is derived from an EMBL/GenBank/DDBJ whole genome shotgun (WGS) entry which is preliminary data.</text>
</comment>
<evidence type="ECO:0000256" key="3">
    <source>
        <dbReference type="ARBA" id="ARBA00022676"/>
    </source>
</evidence>
<dbReference type="CDD" id="cd16913">
    <property type="entry name" value="YkuD_like"/>
    <property type="match status" value="1"/>
</dbReference>
<evidence type="ECO:0000256" key="7">
    <source>
        <dbReference type="ARBA" id="ARBA00022984"/>
    </source>
</evidence>
<evidence type="ECO:0000256" key="8">
    <source>
        <dbReference type="ARBA" id="ARBA00023316"/>
    </source>
</evidence>
<evidence type="ECO:0000256" key="1">
    <source>
        <dbReference type="ARBA" id="ARBA00004752"/>
    </source>
</evidence>
<keyword evidence="8 9" id="KW-0961">Cell wall biogenesis/degradation</keyword>
<dbReference type="EMBL" id="JAWSTH010000080">
    <property type="protein sequence ID" value="MDW5597250.1"/>
    <property type="molecule type" value="Genomic_DNA"/>
</dbReference>
<comment type="pathway">
    <text evidence="1 9">Cell wall biogenesis; peptidoglycan biosynthesis.</text>
</comment>
<reference evidence="12" key="1">
    <citation type="submission" date="2023-07" db="EMBL/GenBank/DDBJ databases">
        <title>Conexibacter stalactiti sp. nov., isolated from stalactites in a lava cave and emended description of the genus Conexibacter.</title>
        <authorList>
            <person name="Lee S.D."/>
        </authorList>
    </citation>
    <scope>NUCLEOTIDE SEQUENCE [LARGE SCALE GENOMIC DNA]</scope>
    <source>
        <strain evidence="12">KCTC 39840</strain>
    </source>
</reference>
<dbReference type="InterPro" id="IPR050979">
    <property type="entry name" value="LD-transpeptidase"/>
</dbReference>
<keyword evidence="6 9" id="KW-0133">Cell shape</keyword>
<evidence type="ECO:0000256" key="6">
    <source>
        <dbReference type="ARBA" id="ARBA00022960"/>
    </source>
</evidence>
<keyword evidence="4" id="KW-0808">Transferase</keyword>
<evidence type="ECO:0000256" key="4">
    <source>
        <dbReference type="ARBA" id="ARBA00022679"/>
    </source>
</evidence>
<evidence type="ECO:0000259" key="10">
    <source>
        <dbReference type="PROSITE" id="PS52029"/>
    </source>
</evidence>
<dbReference type="Pfam" id="PF03734">
    <property type="entry name" value="YkuD"/>
    <property type="match status" value="1"/>
</dbReference>
<evidence type="ECO:0000313" key="12">
    <source>
        <dbReference type="Proteomes" id="UP001284601"/>
    </source>
</evidence>
<dbReference type="Proteomes" id="UP001284601">
    <property type="component" value="Unassembled WGS sequence"/>
</dbReference>
<evidence type="ECO:0000256" key="9">
    <source>
        <dbReference type="PROSITE-ProRule" id="PRU01373"/>
    </source>
</evidence>
<protein>
    <submittedName>
        <fullName evidence="11">L,D-transpeptidase family protein</fullName>
    </submittedName>
</protein>
<keyword evidence="7 9" id="KW-0573">Peptidoglycan synthesis</keyword>
<sequence length="350" mass="36740">MTRARTLLLIAGALLLLAAAGVGVLGWNARAANDQIPKGVTIAGVDVGGLSSAEARALLQRRVGDPAARPVKVEVGGRTVELSAADAKVGLAFDGAIRRALERGEQGNFIERGWRELTGGSVEGNEKVVVAFNQKAVGAFVDRIARSVDKPAVDASLAISVDSVSVTDSQEGSRLEDPIRLRRQIVKALRKPRGERAFKAEVVKVAPAKTTDQVWEATPTVVTVSKSSTTVRVFDKGELTTTYNVAVGSAEYPTPEGQYVVQSMQVDPPWNVPQSEWAGDLAGQTIPGGAANNPLKARWIGFNGSVGFHGTADVGSLGSAASHGCVRMDPSDVIDLYERVAIGTPVLVVA</sequence>
<dbReference type="PROSITE" id="PS52029">
    <property type="entry name" value="LD_TPASE"/>
    <property type="match status" value="1"/>
</dbReference>
<keyword evidence="5" id="KW-0378">Hydrolase</keyword>
<dbReference type="PANTHER" id="PTHR30582">
    <property type="entry name" value="L,D-TRANSPEPTIDASE"/>
    <property type="match status" value="1"/>
</dbReference>
<dbReference type="RefSeq" id="WP_318599714.1">
    <property type="nucleotide sequence ID" value="NZ_JAWSTH010000080.1"/>
</dbReference>
<feature type="active site" description="Proton donor/acceptor" evidence="9">
    <location>
        <position position="309"/>
    </location>
</feature>
<dbReference type="PANTHER" id="PTHR30582:SF24">
    <property type="entry name" value="L,D-TRANSPEPTIDASE ERFK_SRFK-RELATED"/>
    <property type="match status" value="1"/>
</dbReference>
<accession>A0ABU4HV99</accession>
<evidence type="ECO:0000256" key="2">
    <source>
        <dbReference type="ARBA" id="ARBA00005992"/>
    </source>
</evidence>
<dbReference type="InterPro" id="IPR038063">
    <property type="entry name" value="Transpep_catalytic_dom"/>
</dbReference>
<name>A0ABU4HV99_9ACTN</name>
<feature type="domain" description="L,D-TPase catalytic" evidence="10">
    <location>
        <begin position="220"/>
        <end position="349"/>
    </location>
</feature>
<comment type="similarity">
    <text evidence="2">Belongs to the YkuD family.</text>
</comment>
<evidence type="ECO:0000256" key="5">
    <source>
        <dbReference type="ARBA" id="ARBA00022801"/>
    </source>
</evidence>
<evidence type="ECO:0000313" key="11">
    <source>
        <dbReference type="EMBL" id="MDW5597250.1"/>
    </source>
</evidence>
<dbReference type="Pfam" id="PF12229">
    <property type="entry name" value="PG_binding_4"/>
    <property type="match status" value="1"/>
</dbReference>